<dbReference type="InterPro" id="IPR051679">
    <property type="entry name" value="DASS-Related_Transporters"/>
</dbReference>
<sequence>MTVEIGLVLTIILVMLICLIKEVARPHFILFVTLALFLLIGILEPEEALRGFSNEGMLTVGLLFVVAGAVQQTGALTALVKRSLGTGNGRKKSLARMMYPVAGLSAFLNNTPIVVMFTPIVRKWCEDRNIAPSKFLMPLSYAAIFGGTLTLIGTSTNLVIHGFMLERGLEGFTMFQLAVVGLPASIIGVLYMVTIGDKLLPDRKTSTEAFQDASKEYLSEAKVEKNSSLAGKTILEAGLRSLKGLYLIEIIRNGYRTAPVASYTTLESEDRLIFTGPFSTIIDLQNVKGLHVETGTDVKLNELQNGSASLMEAVVSHRSVLAGQTVKETCFRTTYDAGVVAVHRNDEHVKGKVGEIVLKPGDTLLLLANRDFEKRWTGTEDFYLISPVDKPEITDSKKSLISLTTLVAMILLAAFGILSMFEAALLAVVTLFLTKSVSVDVTRRFIQFDILLLIACAIGIGLALEQSGAAAFIAEYFVEISSGFGVIGALFVVYLLTSIFTEIITNNAAAVLMFPIAHAVANQLGQDPVGFFVAIAIAASASFATPIGYQTNLIVYGPGGYRFTDYLKVGIPLNIIYLIVTVSIVSVVWLNV</sequence>
<protein>
    <submittedName>
        <fullName evidence="9">SLC13 family permease</fullName>
    </submittedName>
</protein>
<feature type="transmembrane region" description="Helical" evidence="7">
    <location>
        <begin position="406"/>
        <end position="433"/>
    </location>
</feature>
<dbReference type="InterPro" id="IPR031312">
    <property type="entry name" value="Na/sul_symport_CS"/>
</dbReference>
<keyword evidence="5 7" id="KW-1133">Transmembrane helix</keyword>
<evidence type="ECO:0000256" key="4">
    <source>
        <dbReference type="ARBA" id="ARBA00022737"/>
    </source>
</evidence>
<feature type="transmembrane region" description="Helical" evidence="7">
    <location>
        <begin position="57"/>
        <end position="80"/>
    </location>
</feature>
<feature type="transmembrane region" description="Helical" evidence="7">
    <location>
        <begin position="569"/>
        <end position="590"/>
    </location>
</feature>
<dbReference type="InterPro" id="IPR006037">
    <property type="entry name" value="RCK_C"/>
</dbReference>
<dbReference type="PANTHER" id="PTHR43652:SF2">
    <property type="entry name" value="BASIC AMINO ACID ANTIPORTER YFCC-RELATED"/>
    <property type="match status" value="1"/>
</dbReference>
<keyword evidence="2" id="KW-0813">Transport</keyword>
<feature type="domain" description="RCK C-terminal" evidence="8">
    <location>
        <begin position="205"/>
        <end position="290"/>
    </location>
</feature>
<organism evidence="9 10">
    <name type="scientific">Alkalicoccus halolimnae</name>
    <dbReference type="NCBI Taxonomy" id="1667239"/>
    <lineage>
        <taxon>Bacteria</taxon>
        <taxon>Bacillati</taxon>
        <taxon>Bacillota</taxon>
        <taxon>Bacilli</taxon>
        <taxon>Bacillales</taxon>
        <taxon>Bacillaceae</taxon>
        <taxon>Alkalicoccus</taxon>
    </lineage>
</organism>
<keyword evidence="4" id="KW-0677">Repeat</keyword>
<dbReference type="PROSITE" id="PS51202">
    <property type="entry name" value="RCK_C"/>
    <property type="match status" value="2"/>
</dbReference>
<evidence type="ECO:0000256" key="6">
    <source>
        <dbReference type="ARBA" id="ARBA00023136"/>
    </source>
</evidence>
<dbReference type="GO" id="GO:0006813">
    <property type="term" value="P:potassium ion transport"/>
    <property type="evidence" value="ECO:0007669"/>
    <property type="project" value="InterPro"/>
</dbReference>
<keyword evidence="6 7" id="KW-0472">Membrane</keyword>
<dbReference type="GO" id="GO:0005886">
    <property type="term" value="C:plasma membrane"/>
    <property type="evidence" value="ECO:0007669"/>
    <property type="project" value="TreeGrafter"/>
</dbReference>
<evidence type="ECO:0000256" key="5">
    <source>
        <dbReference type="ARBA" id="ARBA00022989"/>
    </source>
</evidence>
<feature type="transmembrane region" description="Helical" evidence="7">
    <location>
        <begin position="28"/>
        <end position="45"/>
    </location>
</feature>
<dbReference type="Pfam" id="PF03600">
    <property type="entry name" value="CitMHS"/>
    <property type="match status" value="1"/>
</dbReference>
<dbReference type="OrthoDB" id="9765532at2"/>
<keyword evidence="3 7" id="KW-0812">Transmembrane</keyword>
<feature type="domain" description="RCK C-terminal" evidence="8">
    <location>
        <begin position="298"/>
        <end position="382"/>
    </location>
</feature>
<dbReference type="SUPFAM" id="SSF116726">
    <property type="entry name" value="TrkA C-terminal domain-like"/>
    <property type="match status" value="2"/>
</dbReference>
<dbReference type="PANTHER" id="PTHR43652">
    <property type="entry name" value="BASIC AMINO ACID ANTIPORTER YFCC-RELATED"/>
    <property type="match status" value="1"/>
</dbReference>
<gene>
    <name evidence="9" type="ORF">FTX54_016455</name>
</gene>
<proteinExistence type="predicted"/>
<evidence type="ECO:0000256" key="3">
    <source>
        <dbReference type="ARBA" id="ARBA00022692"/>
    </source>
</evidence>
<dbReference type="PROSITE" id="PS01271">
    <property type="entry name" value="NA_SULFATE"/>
    <property type="match status" value="1"/>
</dbReference>
<accession>A0A5C7FKH1</accession>
<dbReference type="GO" id="GO:0008324">
    <property type="term" value="F:monoatomic cation transmembrane transporter activity"/>
    <property type="evidence" value="ECO:0007669"/>
    <property type="project" value="InterPro"/>
</dbReference>
<feature type="transmembrane region" description="Helical" evidence="7">
    <location>
        <begin position="141"/>
        <end position="160"/>
    </location>
</feature>
<dbReference type="InterPro" id="IPR036721">
    <property type="entry name" value="RCK_C_sf"/>
</dbReference>
<evidence type="ECO:0000313" key="10">
    <source>
        <dbReference type="Proteomes" id="UP000321816"/>
    </source>
</evidence>
<reference evidence="9 10" key="1">
    <citation type="submission" date="2024-01" db="EMBL/GenBank/DDBJ databases">
        <title>Complete Genome Sequence of Alkalicoccus halolimnae BZ-SZ-XJ29T, a Moderately Halophilic Bacterium Isolated from a Salt Lake.</title>
        <authorList>
            <person name="Zhao B."/>
        </authorList>
    </citation>
    <scope>NUCLEOTIDE SEQUENCE [LARGE SCALE GENOMIC DNA]</scope>
    <source>
        <strain evidence="9 10">BZ-SZ-XJ29</strain>
    </source>
</reference>
<dbReference type="Pfam" id="PF02080">
    <property type="entry name" value="TrkA_C"/>
    <property type="match status" value="2"/>
</dbReference>
<dbReference type="InterPro" id="IPR004680">
    <property type="entry name" value="Cit_transptr-like_dom"/>
</dbReference>
<keyword evidence="10" id="KW-1185">Reference proteome</keyword>
<evidence type="ECO:0000256" key="7">
    <source>
        <dbReference type="SAM" id="Phobius"/>
    </source>
</evidence>
<dbReference type="RefSeq" id="WP_147802574.1">
    <property type="nucleotide sequence ID" value="NZ_CP144914.1"/>
</dbReference>
<feature type="transmembrane region" description="Helical" evidence="7">
    <location>
        <begin position="6"/>
        <end position="23"/>
    </location>
</feature>
<feature type="transmembrane region" description="Helical" evidence="7">
    <location>
        <begin position="529"/>
        <end position="549"/>
    </location>
</feature>
<evidence type="ECO:0000256" key="1">
    <source>
        <dbReference type="ARBA" id="ARBA00004141"/>
    </source>
</evidence>
<feature type="transmembrane region" description="Helical" evidence="7">
    <location>
        <begin position="445"/>
        <end position="464"/>
    </location>
</feature>
<evidence type="ECO:0000256" key="2">
    <source>
        <dbReference type="ARBA" id="ARBA00022448"/>
    </source>
</evidence>
<dbReference type="AlphaFoldDB" id="A0A5C7FKH1"/>
<feature type="transmembrane region" description="Helical" evidence="7">
    <location>
        <begin position="484"/>
        <end position="517"/>
    </location>
</feature>
<evidence type="ECO:0000313" key="9">
    <source>
        <dbReference type="EMBL" id="WWD79962.1"/>
    </source>
</evidence>
<feature type="transmembrane region" description="Helical" evidence="7">
    <location>
        <begin position="172"/>
        <end position="193"/>
    </location>
</feature>
<dbReference type="Proteomes" id="UP000321816">
    <property type="component" value="Chromosome"/>
</dbReference>
<evidence type="ECO:0000259" key="8">
    <source>
        <dbReference type="PROSITE" id="PS51202"/>
    </source>
</evidence>
<dbReference type="Gene3D" id="3.30.70.1450">
    <property type="entry name" value="Regulator of K+ conductance, C-terminal domain"/>
    <property type="match status" value="2"/>
</dbReference>
<name>A0A5C7FKH1_9BACI</name>
<feature type="transmembrane region" description="Helical" evidence="7">
    <location>
        <begin position="101"/>
        <end position="121"/>
    </location>
</feature>
<dbReference type="KEGG" id="ahal:FTX54_016455"/>
<dbReference type="EMBL" id="CP144914">
    <property type="protein sequence ID" value="WWD79962.1"/>
    <property type="molecule type" value="Genomic_DNA"/>
</dbReference>
<comment type="subcellular location">
    <subcellularLocation>
        <location evidence="1">Membrane</location>
        <topology evidence="1">Multi-pass membrane protein</topology>
    </subcellularLocation>
</comment>